<evidence type="ECO:0000259" key="6">
    <source>
        <dbReference type="Pfam" id="PF04542"/>
    </source>
</evidence>
<dbReference type="SUPFAM" id="SSF88946">
    <property type="entry name" value="Sigma2 domain of RNA polymerase sigma factors"/>
    <property type="match status" value="1"/>
</dbReference>
<evidence type="ECO:0000256" key="5">
    <source>
        <dbReference type="ARBA" id="ARBA00023163"/>
    </source>
</evidence>
<dbReference type="NCBIfam" id="TIGR02937">
    <property type="entry name" value="sigma70-ECF"/>
    <property type="match status" value="1"/>
</dbReference>
<feature type="domain" description="RNA polymerase sigma-70 region 2" evidence="6">
    <location>
        <begin position="36"/>
        <end position="101"/>
    </location>
</feature>
<proteinExistence type="inferred from homology"/>
<dbReference type="SUPFAM" id="SSF88659">
    <property type="entry name" value="Sigma3 and sigma4 domains of RNA polymerase sigma factors"/>
    <property type="match status" value="1"/>
</dbReference>
<protein>
    <submittedName>
        <fullName evidence="8">Sigma-70 family RNA polymerase sigma factor</fullName>
    </submittedName>
</protein>
<dbReference type="Gene3D" id="1.10.1740.10">
    <property type="match status" value="1"/>
</dbReference>
<dbReference type="PANTHER" id="PTHR43133:SF8">
    <property type="entry name" value="RNA POLYMERASE SIGMA FACTOR HI_1459-RELATED"/>
    <property type="match status" value="1"/>
</dbReference>
<keyword evidence="5" id="KW-0804">Transcription</keyword>
<reference evidence="8 9" key="1">
    <citation type="submission" date="2021-08" db="EMBL/GenBank/DDBJ databases">
        <title>Rheinheimera aquimaris sp. nov., isolated from seawater of the East Sea in Korea.</title>
        <authorList>
            <person name="Kim K.H."/>
            <person name="Wenting R."/>
            <person name="Kim K.R."/>
            <person name="Jeon C.O."/>
        </authorList>
    </citation>
    <scope>NUCLEOTIDE SEQUENCE [LARGE SCALE GENOMIC DNA]</scope>
    <source>
        <strain evidence="8 9">MA-13</strain>
    </source>
</reference>
<organism evidence="8 9">
    <name type="scientific">Rheinheimera maricola</name>
    <dbReference type="NCBI Taxonomy" id="2793282"/>
    <lineage>
        <taxon>Bacteria</taxon>
        <taxon>Pseudomonadati</taxon>
        <taxon>Pseudomonadota</taxon>
        <taxon>Gammaproteobacteria</taxon>
        <taxon>Chromatiales</taxon>
        <taxon>Chromatiaceae</taxon>
        <taxon>Rheinheimera</taxon>
    </lineage>
</organism>
<dbReference type="InterPro" id="IPR039425">
    <property type="entry name" value="RNA_pol_sigma-70-like"/>
</dbReference>
<evidence type="ECO:0000256" key="1">
    <source>
        <dbReference type="ARBA" id="ARBA00010641"/>
    </source>
</evidence>
<evidence type="ECO:0000256" key="4">
    <source>
        <dbReference type="ARBA" id="ARBA00023125"/>
    </source>
</evidence>
<keyword evidence="4" id="KW-0238">DNA-binding</keyword>
<dbReference type="InterPro" id="IPR013325">
    <property type="entry name" value="RNA_pol_sigma_r2"/>
</dbReference>
<dbReference type="Pfam" id="PF04542">
    <property type="entry name" value="Sigma70_r2"/>
    <property type="match status" value="1"/>
</dbReference>
<evidence type="ECO:0000256" key="3">
    <source>
        <dbReference type="ARBA" id="ARBA00023082"/>
    </source>
</evidence>
<accession>A0ABS7X3Z3</accession>
<dbReference type="Gene3D" id="1.10.10.10">
    <property type="entry name" value="Winged helix-like DNA-binding domain superfamily/Winged helix DNA-binding domain"/>
    <property type="match status" value="1"/>
</dbReference>
<evidence type="ECO:0000259" key="7">
    <source>
        <dbReference type="Pfam" id="PF08281"/>
    </source>
</evidence>
<evidence type="ECO:0000256" key="2">
    <source>
        <dbReference type="ARBA" id="ARBA00023015"/>
    </source>
</evidence>
<evidence type="ECO:0000313" key="9">
    <source>
        <dbReference type="Proteomes" id="UP000663814"/>
    </source>
</evidence>
<dbReference type="PANTHER" id="PTHR43133">
    <property type="entry name" value="RNA POLYMERASE ECF-TYPE SIGMA FACTO"/>
    <property type="match status" value="1"/>
</dbReference>
<dbReference type="RefSeq" id="WP_205310188.1">
    <property type="nucleotide sequence ID" value="NZ_JAERPS020000001.1"/>
</dbReference>
<comment type="similarity">
    <text evidence="1">Belongs to the sigma-70 factor family. ECF subfamily.</text>
</comment>
<evidence type="ECO:0000313" key="8">
    <source>
        <dbReference type="EMBL" id="MBZ9610270.1"/>
    </source>
</evidence>
<dbReference type="Pfam" id="PF08281">
    <property type="entry name" value="Sigma70_r4_2"/>
    <property type="match status" value="1"/>
</dbReference>
<name>A0ABS7X3Z3_9GAMM</name>
<dbReference type="InterPro" id="IPR013249">
    <property type="entry name" value="RNA_pol_sigma70_r4_t2"/>
</dbReference>
<keyword evidence="2" id="KW-0805">Transcription regulation</keyword>
<keyword evidence="3" id="KW-0731">Sigma factor</keyword>
<dbReference type="InterPro" id="IPR013324">
    <property type="entry name" value="RNA_pol_sigma_r3/r4-like"/>
</dbReference>
<gene>
    <name evidence="8" type="ORF">I4W93_001545</name>
</gene>
<sequence>MALSFFISGFSAAEHNAEQLFTLYRDSANTAYLEKLIALYGDALYHYLARQSSRSLAEDVSQQCWLKLLEQPYSFRGNSSFKTWLFSVGRNCLIDEMRRHKYWQTELDMALLSAEVAGDDGSCPVAQLSQSQCQLKWAEQLALLPFLQREALMLQLEGFSLEQISTITGQGEETIKSRLRYARQALQPLNGDSHEQA</sequence>
<dbReference type="Proteomes" id="UP000663814">
    <property type="component" value="Unassembled WGS sequence"/>
</dbReference>
<dbReference type="EMBL" id="JAERPS020000001">
    <property type="protein sequence ID" value="MBZ9610270.1"/>
    <property type="molecule type" value="Genomic_DNA"/>
</dbReference>
<dbReference type="InterPro" id="IPR007627">
    <property type="entry name" value="RNA_pol_sigma70_r2"/>
</dbReference>
<comment type="caution">
    <text evidence="8">The sequence shown here is derived from an EMBL/GenBank/DDBJ whole genome shotgun (WGS) entry which is preliminary data.</text>
</comment>
<keyword evidence="9" id="KW-1185">Reference proteome</keyword>
<dbReference type="InterPro" id="IPR036388">
    <property type="entry name" value="WH-like_DNA-bd_sf"/>
</dbReference>
<dbReference type="InterPro" id="IPR014284">
    <property type="entry name" value="RNA_pol_sigma-70_dom"/>
</dbReference>
<feature type="domain" description="RNA polymerase sigma factor 70 region 4 type 2" evidence="7">
    <location>
        <begin position="138"/>
        <end position="186"/>
    </location>
</feature>